<comment type="caution">
    <text evidence="1">The sequence shown here is derived from an EMBL/GenBank/DDBJ whole genome shotgun (WGS) entry which is preliminary data.</text>
</comment>
<sequence length="60" mass="7086">MSIYDINLVITFLMQLTHDIDIIWIVLKWNFDFFTKNGKNILITHVSYGQIKISHHNKGP</sequence>
<dbReference type="EMBL" id="JYDU01000003">
    <property type="protein sequence ID" value="KRY01383.1"/>
    <property type="molecule type" value="Genomic_DNA"/>
</dbReference>
<evidence type="ECO:0000313" key="1">
    <source>
        <dbReference type="EMBL" id="KRY01383.1"/>
    </source>
</evidence>
<dbReference type="Proteomes" id="UP000054815">
    <property type="component" value="Unassembled WGS sequence"/>
</dbReference>
<dbReference type="AlphaFoldDB" id="A0A0V0YM08"/>
<protein>
    <submittedName>
        <fullName evidence="1">Uncharacterized protein</fullName>
    </submittedName>
</protein>
<proteinExistence type="predicted"/>
<gene>
    <name evidence="1" type="ORF">T4E_11803</name>
</gene>
<name>A0A0V0YM08_TRIPS</name>
<accession>A0A0V0YM08</accession>
<evidence type="ECO:0000313" key="2">
    <source>
        <dbReference type="Proteomes" id="UP000054815"/>
    </source>
</evidence>
<organism evidence="1 2">
    <name type="scientific">Trichinella pseudospiralis</name>
    <name type="common">Parasitic roundworm</name>
    <dbReference type="NCBI Taxonomy" id="6337"/>
    <lineage>
        <taxon>Eukaryota</taxon>
        <taxon>Metazoa</taxon>
        <taxon>Ecdysozoa</taxon>
        <taxon>Nematoda</taxon>
        <taxon>Enoplea</taxon>
        <taxon>Dorylaimia</taxon>
        <taxon>Trichinellida</taxon>
        <taxon>Trichinellidae</taxon>
        <taxon>Trichinella</taxon>
    </lineage>
</organism>
<reference evidence="1 2" key="1">
    <citation type="submission" date="2015-01" db="EMBL/GenBank/DDBJ databases">
        <title>Evolution of Trichinella species and genotypes.</title>
        <authorList>
            <person name="Korhonen P.K."/>
            <person name="Edoardo P."/>
            <person name="Giuseppe L.R."/>
            <person name="Gasser R.B."/>
        </authorList>
    </citation>
    <scope>NUCLEOTIDE SEQUENCE [LARGE SCALE GENOMIC DNA]</scope>
    <source>
        <strain evidence="1">ISS141</strain>
    </source>
</reference>